<dbReference type="PANTHER" id="PTHR47668:SF1">
    <property type="entry name" value="DIENELACTONE HYDROLASE DOMAIN-CONTAINING PROTEIN-RELATED"/>
    <property type="match status" value="1"/>
</dbReference>
<name>A0A1B9J0W7_9TREE</name>
<evidence type="ECO:0000313" key="4">
    <source>
        <dbReference type="Proteomes" id="UP000092583"/>
    </source>
</evidence>
<accession>A0A1B9J0W7</accession>
<evidence type="ECO:0000313" key="3">
    <source>
        <dbReference type="EMBL" id="OCF61425.1"/>
    </source>
</evidence>
<dbReference type="GO" id="GO:0016787">
    <property type="term" value="F:hydrolase activity"/>
    <property type="evidence" value="ECO:0007669"/>
    <property type="project" value="InterPro"/>
</dbReference>
<dbReference type="SUPFAM" id="SSF53474">
    <property type="entry name" value="alpha/beta-Hydrolases"/>
    <property type="match status" value="1"/>
</dbReference>
<feature type="domain" description="Dienelactone hydrolase" evidence="2">
    <location>
        <begin position="66"/>
        <end position="280"/>
    </location>
</feature>
<evidence type="ECO:0000256" key="1">
    <source>
        <dbReference type="SAM" id="MobiDB-lite"/>
    </source>
</evidence>
<dbReference type="EMBL" id="KI669459">
    <property type="protein sequence ID" value="OCF61425.1"/>
    <property type="molecule type" value="Genomic_DNA"/>
</dbReference>
<reference evidence="4" key="2">
    <citation type="submission" date="2013-12" db="EMBL/GenBank/DDBJ databases">
        <title>Evolution of pathogenesis and genome organization in the Tremellales.</title>
        <authorList>
            <person name="Cuomo C."/>
            <person name="Litvintseva A."/>
            <person name="Heitman J."/>
            <person name="Chen Y."/>
            <person name="Sun S."/>
            <person name="Springer D."/>
            <person name="Dromer F."/>
            <person name="Young S."/>
            <person name="Zeng Q."/>
            <person name="Chapman S."/>
            <person name="Gujja S."/>
            <person name="Saif S."/>
            <person name="Birren B."/>
        </authorList>
    </citation>
    <scope>NUCLEOTIDE SEQUENCE [LARGE SCALE GENOMIC DNA]</scope>
    <source>
        <strain evidence="4">CBS 10435</strain>
    </source>
</reference>
<dbReference type="InterPro" id="IPR029058">
    <property type="entry name" value="AB_hydrolase_fold"/>
</dbReference>
<dbReference type="AlphaFoldDB" id="A0A1B9J0W7"/>
<proteinExistence type="predicted"/>
<keyword evidence="4" id="KW-1185">Reference proteome</keyword>
<protein>
    <recommendedName>
        <fullName evidence="2">Dienelactone hydrolase domain-containing protein</fullName>
    </recommendedName>
</protein>
<dbReference type="Pfam" id="PF01738">
    <property type="entry name" value="DLH"/>
    <property type="match status" value="1"/>
</dbReference>
<dbReference type="STRING" id="1331196.A0A1B9J0W7"/>
<reference evidence="3 4" key="1">
    <citation type="submission" date="2013-07" db="EMBL/GenBank/DDBJ databases">
        <title>The Genome Sequence of Kwoniella mangroviensis CBS10435.</title>
        <authorList>
            <consortium name="The Broad Institute Genome Sequencing Platform"/>
            <person name="Cuomo C."/>
            <person name="Litvintseva A."/>
            <person name="Chen Y."/>
            <person name="Heitman J."/>
            <person name="Sun S."/>
            <person name="Springer D."/>
            <person name="Dromer F."/>
            <person name="Young S.K."/>
            <person name="Zeng Q."/>
            <person name="Gargeya S."/>
            <person name="Fitzgerald M."/>
            <person name="Abouelleil A."/>
            <person name="Alvarado L."/>
            <person name="Berlin A.M."/>
            <person name="Chapman S.B."/>
            <person name="Dewar J."/>
            <person name="Goldberg J."/>
            <person name="Griggs A."/>
            <person name="Gujja S."/>
            <person name="Hansen M."/>
            <person name="Howarth C."/>
            <person name="Imamovic A."/>
            <person name="Larimer J."/>
            <person name="McCowan C."/>
            <person name="Murphy C."/>
            <person name="Pearson M."/>
            <person name="Priest M."/>
            <person name="Roberts A."/>
            <person name="Saif S."/>
            <person name="Shea T."/>
            <person name="Sykes S."/>
            <person name="Wortman J."/>
            <person name="Nusbaum C."/>
            <person name="Birren B."/>
        </authorList>
    </citation>
    <scope>NUCLEOTIDE SEQUENCE [LARGE SCALE GENOMIC DNA]</scope>
    <source>
        <strain evidence="3 4">CBS 10435</strain>
    </source>
</reference>
<dbReference type="Gene3D" id="3.40.50.1820">
    <property type="entry name" value="alpha/beta hydrolase"/>
    <property type="match status" value="1"/>
</dbReference>
<dbReference type="OrthoDB" id="2147163at2759"/>
<gene>
    <name evidence="3" type="ORF">L486_01073</name>
</gene>
<dbReference type="PANTHER" id="PTHR47668">
    <property type="entry name" value="DIENELACTONE HYDROLASE FAMILY PROTEIN (AFU_ORTHOLOGUE AFUA_6G01940)"/>
    <property type="match status" value="1"/>
</dbReference>
<feature type="region of interest" description="Disordered" evidence="1">
    <location>
        <begin position="22"/>
        <end position="49"/>
    </location>
</feature>
<evidence type="ECO:0000259" key="2">
    <source>
        <dbReference type="Pfam" id="PF01738"/>
    </source>
</evidence>
<organism evidence="3 4">
    <name type="scientific">Kwoniella mangroviensis CBS 10435</name>
    <dbReference type="NCBI Taxonomy" id="1331196"/>
    <lineage>
        <taxon>Eukaryota</taxon>
        <taxon>Fungi</taxon>
        <taxon>Dikarya</taxon>
        <taxon>Basidiomycota</taxon>
        <taxon>Agaricomycotina</taxon>
        <taxon>Tremellomycetes</taxon>
        <taxon>Tremellales</taxon>
        <taxon>Cryptococcaceae</taxon>
        <taxon>Kwoniella</taxon>
    </lineage>
</organism>
<dbReference type="InterPro" id="IPR002925">
    <property type="entry name" value="Dienelactn_hydro"/>
</dbReference>
<sequence length="283" mass="31582">MSKSELREEGLRRERAVLTTFADTGDCCPPQSTSNPSKPNVPHPVSDPTGYEYKGKFESVGEYEKVYVTGPDDAKHALVVIYDIFGFWDTTIRGSDLLASHLLLTSPTKIYMPDVFKGKPFPKDQDGNKEELKKFFAGTAKLDDRLPEVLNFAKSLKKDHGINRVSILGYCWGGKLALLSLTSGTPFCCGAVIHPAMIAPEDGENLTVPFGFYPSMDEPKDVVEKIEEAIKSKPFASKSDYHLYDTVHHGWAAARADLKNPENLKQYEDVYQRTADYFAKVKC</sequence>
<dbReference type="Proteomes" id="UP000092583">
    <property type="component" value="Unassembled WGS sequence"/>
</dbReference>